<accession>A0A9W7EB22</accession>
<dbReference type="PANTHER" id="PTHR48079">
    <property type="entry name" value="PROTEIN YEEZ"/>
    <property type="match status" value="1"/>
</dbReference>
<name>A0A9W7EB22_9STRA</name>
<dbReference type="GO" id="GO:0004029">
    <property type="term" value="F:aldehyde dehydrogenase (NAD+) activity"/>
    <property type="evidence" value="ECO:0007669"/>
    <property type="project" value="TreeGrafter"/>
</dbReference>
<protein>
    <recommendedName>
        <fullName evidence="1">NAD(P)-binding domain-containing protein</fullName>
    </recommendedName>
</protein>
<evidence type="ECO:0000313" key="2">
    <source>
        <dbReference type="EMBL" id="GMH72422.1"/>
    </source>
</evidence>
<dbReference type="Pfam" id="PF13460">
    <property type="entry name" value="NAD_binding_10"/>
    <property type="match status" value="1"/>
</dbReference>
<dbReference type="InterPro" id="IPR036291">
    <property type="entry name" value="NAD(P)-bd_dom_sf"/>
</dbReference>
<proteinExistence type="predicted"/>
<dbReference type="GO" id="GO:0005737">
    <property type="term" value="C:cytoplasm"/>
    <property type="evidence" value="ECO:0007669"/>
    <property type="project" value="TreeGrafter"/>
</dbReference>
<dbReference type="InterPro" id="IPR016040">
    <property type="entry name" value="NAD(P)-bd_dom"/>
</dbReference>
<dbReference type="EMBL" id="BRXY01000156">
    <property type="protein sequence ID" value="GMH72422.1"/>
    <property type="molecule type" value="Genomic_DNA"/>
</dbReference>
<dbReference type="AlphaFoldDB" id="A0A9W7EB22"/>
<sequence>MVKIASVIGATGYVGSAVVKSLFEHGFDVVRAASRSPANASWLSSLGPEGGVQIMPLTLTNEGGSSLEELGQLMRGSDAAFFCAGFEEQSPSTIDFMVNNALDVIKVAKQENVKSVVLTSSGGSTNPAGLTDSTPKSEVLHFSDPSAQIAAGKISPAAKTLMEIRAFEAVGRDHANKITDAALASSSPRLCIMVPNLILGPQLDPGPIKGNSLPWICKIVKKQRMNESIPNDSMSIIDVRDLASLHVACALNPSASGRYFGVNKSFPWREILNTIAEVHECYVPPPLNEAEDYESKVTTQFDHTRKNSLGVALRDLESTLRDLVEYLKSKNAI</sequence>
<dbReference type="Proteomes" id="UP001165085">
    <property type="component" value="Unassembled WGS sequence"/>
</dbReference>
<evidence type="ECO:0000259" key="1">
    <source>
        <dbReference type="Pfam" id="PF13460"/>
    </source>
</evidence>
<dbReference type="Gene3D" id="3.40.50.720">
    <property type="entry name" value="NAD(P)-binding Rossmann-like Domain"/>
    <property type="match status" value="1"/>
</dbReference>
<dbReference type="OrthoDB" id="2735536at2759"/>
<dbReference type="InterPro" id="IPR051783">
    <property type="entry name" value="NAD(P)-dependent_oxidoreduct"/>
</dbReference>
<organism evidence="2 3">
    <name type="scientific">Triparma strigata</name>
    <dbReference type="NCBI Taxonomy" id="1606541"/>
    <lineage>
        <taxon>Eukaryota</taxon>
        <taxon>Sar</taxon>
        <taxon>Stramenopiles</taxon>
        <taxon>Ochrophyta</taxon>
        <taxon>Bolidophyceae</taxon>
        <taxon>Parmales</taxon>
        <taxon>Triparmaceae</taxon>
        <taxon>Triparma</taxon>
    </lineage>
</organism>
<evidence type="ECO:0000313" key="3">
    <source>
        <dbReference type="Proteomes" id="UP001165085"/>
    </source>
</evidence>
<dbReference type="PANTHER" id="PTHR48079:SF6">
    <property type="entry name" value="NAD(P)-BINDING DOMAIN-CONTAINING PROTEIN-RELATED"/>
    <property type="match status" value="1"/>
</dbReference>
<keyword evidence="3" id="KW-1185">Reference proteome</keyword>
<feature type="domain" description="NAD(P)-binding" evidence="1">
    <location>
        <begin position="9"/>
        <end position="127"/>
    </location>
</feature>
<comment type="caution">
    <text evidence="2">The sequence shown here is derived from an EMBL/GenBank/DDBJ whole genome shotgun (WGS) entry which is preliminary data.</text>
</comment>
<gene>
    <name evidence="2" type="ORF">TrST_g13263</name>
</gene>
<reference evidence="3" key="1">
    <citation type="journal article" date="2023" name="Commun. Biol.">
        <title>Genome analysis of Parmales, the sister group of diatoms, reveals the evolutionary specialization of diatoms from phago-mixotrophs to photoautotrophs.</title>
        <authorList>
            <person name="Ban H."/>
            <person name="Sato S."/>
            <person name="Yoshikawa S."/>
            <person name="Yamada K."/>
            <person name="Nakamura Y."/>
            <person name="Ichinomiya M."/>
            <person name="Sato N."/>
            <person name="Blanc-Mathieu R."/>
            <person name="Endo H."/>
            <person name="Kuwata A."/>
            <person name="Ogata H."/>
        </authorList>
    </citation>
    <scope>NUCLEOTIDE SEQUENCE [LARGE SCALE GENOMIC DNA]</scope>
    <source>
        <strain evidence="3">NIES 3701</strain>
    </source>
</reference>
<dbReference type="SUPFAM" id="SSF51735">
    <property type="entry name" value="NAD(P)-binding Rossmann-fold domains"/>
    <property type="match status" value="1"/>
</dbReference>